<feature type="compositionally biased region" description="Basic and acidic residues" evidence="1">
    <location>
        <begin position="635"/>
        <end position="644"/>
    </location>
</feature>
<organism evidence="2 3">
    <name type="scientific">Amazona collaria</name>
    <name type="common">yellow-billed parrot</name>
    <dbReference type="NCBI Taxonomy" id="241587"/>
    <lineage>
        <taxon>Eukaryota</taxon>
        <taxon>Metazoa</taxon>
        <taxon>Chordata</taxon>
        <taxon>Craniata</taxon>
        <taxon>Vertebrata</taxon>
        <taxon>Euteleostomi</taxon>
        <taxon>Archelosauria</taxon>
        <taxon>Archosauria</taxon>
        <taxon>Dinosauria</taxon>
        <taxon>Saurischia</taxon>
        <taxon>Theropoda</taxon>
        <taxon>Coelurosauria</taxon>
        <taxon>Aves</taxon>
        <taxon>Neognathae</taxon>
        <taxon>Neoaves</taxon>
        <taxon>Telluraves</taxon>
        <taxon>Australaves</taxon>
        <taxon>Psittaciformes</taxon>
        <taxon>Psittacidae</taxon>
        <taxon>Amazona</taxon>
    </lineage>
</organism>
<evidence type="ECO:0000256" key="1">
    <source>
        <dbReference type="SAM" id="MobiDB-lite"/>
    </source>
</evidence>
<protein>
    <submittedName>
        <fullName evidence="2">Uncharacterized protein</fullName>
    </submittedName>
</protein>
<feature type="compositionally biased region" description="Basic and acidic residues" evidence="1">
    <location>
        <begin position="373"/>
        <end position="389"/>
    </location>
</feature>
<dbReference type="GO" id="GO:0031012">
    <property type="term" value="C:extracellular matrix"/>
    <property type="evidence" value="ECO:0007669"/>
    <property type="project" value="TreeGrafter"/>
</dbReference>
<keyword evidence="3" id="KW-1185">Reference proteome</keyword>
<dbReference type="Proteomes" id="UP000694522">
    <property type="component" value="Unplaced"/>
</dbReference>
<evidence type="ECO:0000313" key="3">
    <source>
        <dbReference type="Proteomes" id="UP000694522"/>
    </source>
</evidence>
<feature type="compositionally biased region" description="Basic and acidic residues" evidence="1">
    <location>
        <begin position="514"/>
        <end position="529"/>
    </location>
</feature>
<feature type="region of interest" description="Disordered" evidence="1">
    <location>
        <begin position="84"/>
        <end position="132"/>
    </location>
</feature>
<feature type="region of interest" description="Disordered" evidence="1">
    <location>
        <begin position="612"/>
        <end position="666"/>
    </location>
</feature>
<dbReference type="InterPro" id="IPR009837">
    <property type="entry name" value="MEPE"/>
</dbReference>
<evidence type="ECO:0000313" key="2">
    <source>
        <dbReference type="Ensembl" id="ENSACOP00000014795.1"/>
    </source>
</evidence>
<reference evidence="2" key="1">
    <citation type="submission" date="2025-08" db="UniProtKB">
        <authorList>
            <consortium name="Ensembl"/>
        </authorList>
    </citation>
    <scope>IDENTIFICATION</scope>
</reference>
<feature type="compositionally biased region" description="Low complexity" evidence="1">
    <location>
        <begin position="620"/>
        <end position="634"/>
    </location>
</feature>
<dbReference type="PANTHER" id="PTHR16510:SF4">
    <property type="entry name" value="MATRIX EXTRACELLULAR PHOSPHOGLYCOPROTEIN"/>
    <property type="match status" value="1"/>
</dbReference>
<dbReference type="GO" id="GO:1990430">
    <property type="term" value="F:extracellular matrix protein binding"/>
    <property type="evidence" value="ECO:0007669"/>
    <property type="project" value="TreeGrafter"/>
</dbReference>
<accession>A0A8B9G090</accession>
<name>A0A8B9G090_9PSIT</name>
<sequence length="666" mass="67819">MACPSHLLETACTPGQHLIPQLSFVFCCPQVPPPSSGRAAGNCAGQHRILLKGCNAKHGFYVFKYVYSFSTRRNQTQIKVRRQLGGTAGPQRSCSAPCSWDAHSPRPGTGARARSGVGIAGPTPASSEGSGDLDLVLEVDGGVSIVPQEGGRSGEDRDAGAPEGVPVEGAMTAGRERAPATGAAVDEGSGEATIPVQGQEGTMQGPGTGGATVASVTEKVEDVQIAAKGVDEYAYIPDSSSITITHGKLSSTPRATSFTQISPDKDDEVNIFIGRANIHVGEQETTQAGVTLGSEDNGIPTAANSSPLQPEGLATTATPSHGYSITSSPRYGSPTGYDEDGATIIGDGEGSVTPGPSGFAGSDVTVPAGASIHRNDDDGVRGEGQRFDGRPGLLVVTTPQSEADATIQAEGASIHLGTTVASPGVSEKDCTTTLETAGDHGAGESTVAEREGSREVASSTPKPRREGQPGAGVKVWPGAAGLDKTPRMDKAPSPRGKAGGQAPSRAQMKAGSHGGDDRKRPHPTAERGSAHLPAGQGRGSVAAGEGPERERGVKAGSAAVGTGAGRLPMRHGRRLGAGAPGTFAALGRSRQLDQMKHADELHVREQAFYALGGAGGGPHGPYSSLGSADSSQSSEGERGSRSDSRQAALQPSEWGAPYDHWSQGAL</sequence>
<feature type="region of interest" description="Disordered" evidence="1">
    <location>
        <begin position="145"/>
        <end position="165"/>
    </location>
</feature>
<feature type="region of interest" description="Disordered" evidence="1">
    <location>
        <begin position="420"/>
        <end position="581"/>
    </location>
</feature>
<proteinExistence type="predicted"/>
<feature type="compositionally biased region" description="Basic and acidic residues" evidence="1">
    <location>
        <begin position="437"/>
        <end position="454"/>
    </location>
</feature>
<feature type="region of interest" description="Disordered" evidence="1">
    <location>
        <begin position="372"/>
        <end position="391"/>
    </location>
</feature>
<dbReference type="Ensembl" id="ENSACOT00000015318.1">
    <property type="protein sequence ID" value="ENSACOP00000014795.1"/>
    <property type="gene ID" value="ENSACOG00000010300.1"/>
</dbReference>
<dbReference type="GO" id="GO:0031214">
    <property type="term" value="P:biomineral tissue development"/>
    <property type="evidence" value="ECO:0007669"/>
    <property type="project" value="InterPro"/>
</dbReference>
<dbReference type="AlphaFoldDB" id="A0A8B9G090"/>
<dbReference type="PANTHER" id="PTHR16510">
    <property type="entry name" value="EXTRACELLULAR MATRIX PHOSPHOGLYCOPROTEIN WITH ASARM MOTIF"/>
    <property type="match status" value="1"/>
</dbReference>
<reference evidence="2" key="2">
    <citation type="submission" date="2025-09" db="UniProtKB">
        <authorList>
            <consortium name="Ensembl"/>
        </authorList>
    </citation>
    <scope>IDENTIFICATION</scope>
</reference>